<dbReference type="AlphaFoldDB" id="A0A7W2QVE4"/>
<reference evidence="1 2" key="1">
    <citation type="submission" date="2020-07" db="EMBL/GenBank/DDBJ databases">
        <title>Diversity of carbapenemase encoding genes among Pseudomonas putida group clinical isolates in a tertiary Brazilian hospital.</title>
        <authorList>
            <person name="Alberto-Lei F."/>
            <person name="Nodari C.S."/>
            <person name="Streling A.P."/>
            <person name="Paulino J.T."/>
            <person name="Bessa-Neto F.O."/>
            <person name="Cayo R."/>
            <person name="Gales A.C."/>
        </authorList>
    </citation>
    <scope>NUCLEOTIDE SEQUENCE [LARGE SCALE GENOMIC DNA]</scope>
    <source>
        <strain evidence="1 2">12273</strain>
    </source>
</reference>
<proteinExistence type="predicted"/>
<organism evidence="1 2">
    <name type="scientific">Pseudomonas juntendi</name>
    <dbReference type="NCBI Taxonomy" id="2666183"/>
    <lineage>
        <taxon>Bacteria</taxon>
        <taxon>Pseudomonadati</taxon>
        <taxon>Pseudomonadota</taxon>
        <taxon>Gammaproteobacteria</taxon>
        <taxon>Pseudomonadales</taxon>
        <taxon>Pseudomonadaceae</taxon>
        <taxon>Pseudomonas</taxon>
    </lineage>
</organism>
<protein>
    <submittedName>
        <fullName evidence="1">Uncharacterized protein</fullName>
    </submittedName>
</protein>
<accession>A0A7W2QVE4</accession>
<dbReference type="RefSeq" id="WP_125855012.1">
    <property type="nucleotide sequence ID" value="NZ_BQIS01000019.1"/>
</dbReference>
<gene>
    <name evidence="1" type="ORF">H4B97_18020</name>
</gene>
<sequence>MSSITFEYSANEVVLRVPLEEASSVSFDGGDNWHEPMLTSAADCLFQVPMSFSLVADRVLLKDNTGGAVTAEPPLEFDIQRSHDIHYLNKMVFNFRTRIAEKNVFYHYLRSLLMSMDRTSKFYLGVLSVLAFRVGEDPINRSLVGREIVRIRTELIDQKPAAPLDPVTLRWWISSGTNIAPLAEFYQLRSSAYKIVQDIYLMRDESARARIVYWNTTSSMLLYAFYLYGEGRLGEASEVFLSTFITCQRGLFEIFSSSNRSILSQYPDCTALVEIGRNSFAAHSVLSGKKFLPGSTAEYPVDLEGYYIDFIGAVRRHDKSFPPKLGYLIELKDRLNKEKSALFVG</sequence>
<evidence type="ECO:0000313" key="1">
    <source>
        <dbReference type="EMBL" id="MBA6144341.1"/>
    </source>
</evidence>
<dbReference type="EMBL" id="JACGCZ010000032">
    <property type="protein sequence ID" value="MBA6144341.1"/>
    <property type="molecule type" value="Genomic_DNA"/>
</dbReference>
<dbReference type="Proteomes" id="UP000590738">
    <property type="component" value="Unassembled WGS sequence"/>
</dbReference>
<evidence type="ECO:0000313" key="2">
    <source>
        <dbReference type="Proteomes" id="UP000590738"/>
    </source>
</evidence>
<name>A0A7W2QVE4_9PSED</name>
<comment type="caution">
    <text evidence="1">The sequence shown here is derived from an EMBL/GenBank/DDBJ whole genome shotgun (WGS) entry which is preliminary data.</text>
</comment>